<evidence type="ECO:0000256" key="2">
    <source>
        <dbReference type="SAM" id="SignalP"/>
    </source>
</evidence>
<dbReference type="GO" id="GO:0005975">
    <property type="term" value="P:carbohydrate metabolic process"/>
    <property type="evidence" value="ECO:0007669"/>
    <property type="project" value="InterPro"/>
</dbReference>
<comment type="caution">
    <text evidence="5">The sequence shown here is derived from an EMBL/GenBank/DDBJ whole genome shotgun (WGS) entry which is preliminary data.</text>
</comment>
<dbReference type="InterPro" id="IPR013320">
    <property type="entry name" value="ConA-like_dom_sf"/>
</dbReference>
<proteinExistence type="inferred from homology"/>
<feature type="signal peptide" evidence="2">
    <location>
        <begin position="1"/>
        <end position="23"/>
    </location>
</feature>
<dbReference type="SUPFAM" id="SSF49265">
    <property type="entry name" value="Fibronectin type III"/>
    <property type="match status" value="1"/>
</dbReference>
<evidence type="ECO:0000313" key="5">
    <source>
        <dbReference type="EMBL" id="KXA12053.1"/>
    </source>
</evidence>
<dbReference type="PANTHER" id="PTHR10963">
    <property type="entry name" value="GLYCOSYL HYDROLASE-RELATED"/>
    <property type="match status" value="1"/>
</dbReference>
<evidence type="ECO:0000259" key="4">
    <source>
        <dbReference type="PROSITE" id="PS51762"/>
    </source>
</evidence>
<dbReference type="CDD" id="cd00413">
    <property type="entry name" value="Glyco_hydrolase_16"/>
    <property type="match status" value="1"/>
</dbReference>
<feature type="domain" description="GH16" evidence="4">
    <location>
        <begin position="244"/>
        <end position="507"/>
    </location>
</feature>
<feature type="domain" description="Fibronectin type-III" evidence="3">
    <location>
        <begin position="614"/>
        <end position="699"/>
    </location>
</feature>
<dbReference type="InterPro" id="IPR013783">
    <property type="entry name" value="Ig-like_fold"/>
</dbReference>
<dbReference type="SMART" id="SM00060">
    <property type="entry name" value="FN3"/>
    <property type="match status" value="1"/>
</dbReference>
<dbReference type="Gene3D" id="1.20.1270.90">
    <property type="entry name" value="AF1782-like"/>
    <property type="match status" value="1"/>
</dbReference>
<dbReference type="AlphaFoldDB" id="A0A133N772"/>
<dbReference type="InterPro" id="IPR008979">
    <property type="entry name" value="Galactose-bd-like_sf"/>
</dbReference>
<dbReference type="CDD" id="cd00063">
    <property type="entry name" value="FN3"/>
    <property type="match status" value="1"/>
</dbReference>
<dbReference type="Gene3D" id="2.60.120.260">
    <property type="entry name" value="Galactose-binding domain-like"/>
    <property type="match status" value="1"/>
</dbReference>
<dbReference type="InterPro" id="IPR050546">
    <property type="entry name" value="Glycosyl_Hydrlase_16"/>
</dbReference>
<dbReference type="InterPro" id="IPR000757">
    <property type="entry name" value="Beta-glucanase-like"/>
</dbReference>
<dbReference type="PANTHER" id="PTHR10963:SF55">
    <property type="entry name" value="GLYCOSIDE HYDROLASE FAMILY 16 PROTEIN"/>
    <property type="match status" value="1"/>
</dbReference>
<name>A0A133N772_CLOPF</name>
<dbReference type="Gene3D" id="2.60.120.200">
    <property type="match status" value="1"/>
</dbReference>
<sequence>MKKKIALAMSLILGFCVSTPVWGKELVKRDSNIIELEIEAESGNTNGSVKVESGFSWASGQKKVGWFKDNESNNLILKANNIPEDYLYDMDIVFESGETRHLCYKVNNGEKKVIYPLNSGAWNKPSVQQEKIELKKGENEIKFFADSSLGYGQHGANIDKIILRREMSIRMQLKVKIDEAQELLNNSIVGDNQGEYPENAVEKLKQDINSAKSVYNNENTDDSKYQEAINALILGITTFKSSVNRGDSKPNPSEKEGYRLIFEDNFDGEKLDESKWVNSYLTSWASNPEKAKPVYKMKDGKLSLILNEDTEPWCPEFDGDTRVTGFMTGDRSGLHNWTGNNTVLNPTEKNITNINKYGYYEMRAKMQVGGGMHTAWWMTGFEDKPEQSAEVDIFEILGRNPNEIQSTKHAWKDPNIKKEHLSFTPKNVDLANEFHNYGLKWTPEEMIFYFDGQEYGRMKSDIDYPMTMLISFYEKRGPSWTGPFDPSIPYPKTFDIDYVRIYKEIPRGYENIKEDSLEIISQDEQVIDVIPGEYEIVNNEIKGTPSWVTLRYNDGTDTQQWVKWEPITEEIEKKLNIPGSEFYIEGEIMGLADNLINGRKAKLKVKVLGETVSPVKNFLAESVNKNSIKVKWNSPETVGGLEGYVLFKDGKKVAEISQNNLEHTFKNLNRHTIYNFKIAAKYSNGVLSSKESVTVRTIR</sequence>
<evidence type="ECO:0000313" key="6">
    <source>
        <dbReference type="Proteomes" id="UP000070646"/>
    </source>
</evidence>
<dbReference type="Gene3D" id="2.60.40.10">
    <property type="entry name" value="Immunoglobulins"/>
    <property type="match status" value="1"/>
</dbReference>
<dbReference type="InterPro" id="IPR003961">
    <property type="entry name" value="FN3_dom"/>
</dbReference>
<dbReference type="SUPFAM" id="SSF49899">
    <property type="entry name" value="Concanavalin A-like lectins/glucanases"/>
    <property type="match status" value="1"/>
</dbReference>
<dbReference type="GO" id="GO:0004553">
    <property type="term" value="F:hydrolase activity, hydrolyzing O-glycosyl compounds"/>
    <property type="evidence" value="ECO:0007669"/>
    <property type="project" value="InterPro"/>
</dbReference>
<keyword evidence="2" id="KW-0732">Signal</keyword>
<dbReference type="PROSITE" id="PS50853">
    <property type="entry name" value="FN3"/>
    <property type="match status" value="1"/>
</dbReference>
<organism evidence="5 6">
    <name type="scientific">Clostridium perfringens</name>
    <dbReference type="NCBI Taxonomy" id="1502"/>
    <lineage>
        <taxon>Bacteria</taxon>
        <taxon>Bacillati</taxon>
        <taxon>Bacillota</taxon>
        <taxon>Clostridia</taxon>
        <taxon>Eubacteriales</taxon>
        <taxon>Clostridiaceae</taxon>
        <taxon>Clostridium</taxon>
    </lineage>
</organism>
<comment type="similarity">
    <text evidence="1">Belongs to the glycosyl hydrolase 16 family.</text>
</comment>
<dbReference type="SUPFAM" id="SSF49785">
    <property type="entry name" value="Galactose-binding domain-like"/>
    <property type="match status" value="1"/>
</dbReference>
<dbReference type="EMBL" id="LRPU01000071">
    <property type="protein sequence ID" value="KXA12053.1"/>
    <property type="molecule type" value="Genomic_DNA"/>
</dbReference>
<dbReference type="InterPro" id="IPR036116">
    <property type="entry name" value="FN3_sf"/>
</dbReference>
<accession>A0A133N772</accession>
<evidence type="ECO:0000259" key="3">
    <source>
        <dbReference type="PROSITE" id="PS50853"/>
    </source>
</evidence>
<reference evidence="5 6" key="1">
    <citation type="submission" date="2016-01" db="EMBL/GenBank/DDBJ databases">
        <authorList>
            <person name="Oliw E.H."/>
        </authorList>
    </citation>
    <scope>NUCLEOTIDE SEQUENCE [LARGE SCALE GENOMIC DNA]</scope>
    <source>
        <strain evidence="5 6">MJR7757A</strain>
    </source>
</reference>
<evidence type="ECO:0000256" key="1">
    <source>
        <dbReference type="ARBA" id="ARBA00006865"/>
    </source>
</evidence>
<protein>
    <submittedName>
        <fullName evidence="5">Fibronectin type III domain protein</fullName>
    </submittedName>
</protein>
<dbReference type="PROSITE" id="PS51762">
    <property type="entry name" value="GH16_2"/>
    <property type="match status" value="1"/>
</dbReference>
<gene>
    <name evidence="5" type="ORF">HMPREF3222_01560</name>
</gene>
<dbReference type="Pfam" id="PF00722">
    <property type="entry name" value="Glyco_hydro_16"/>
    <property type="match status" value="1"/>
</dbReference>
<dbReference type="RefSeq" id="WP_060795695.1">
    <property type="nucleotide sequence ID" value="NZ_KQ956216.1"/>
</dbReference>
<dbReference type="Pfam" id="PF00041">
    <property type="entry name" value="fn3"/>
    <property type="match status" value="1"/>
</dbReference>
<dbReference type="PATRIC" id="fig|1502.174.peg.1572"/>
<dbReference type="Proteomes" id="UP000070646">
    <property type="component" value="Unassembled WGS sequence"/>
</dbReference>
<feature type="chain" id="PRO_5007457854" evidence="2">
    <location>
        <begin position="24"/>
        <end position="699"/>
    </location>
</feature>